<organism evidence="2 3">
    <name type="scientific">Armillaria gallica</name>
    <name type="common">Bulbous honey fungus</name>
    <name type="synonym">Armillaria bulbosa</name>
    <dbReference type="NCBI Taxonomy" id="47427"/>
    <lineage>
        <taxon>Eukaryota</taxon>
        <taxon>Fungi</taxon>
        <taxon>Dikarya</taxon>
        <taxon>Basidiomycota</taxon>
        <taxon>Agaricomycotina</taxon>
        <taxon>Agaricomycetes</taxon>
        <taxon>Agaricomycetidae</taxon>
        <taxon>Agaricales</taxon>
        <taxon>Marasmiineae</taxon>
        <taxon>Physalacriaceae</taxon>
        <taxon>Armillaria</taxon>
    </lineage>
</organism>
<keyword evidence="3" id="KW-1185">Reference proteome</keyword>
<accession>A0A2H3E8R0</accession>
<proteinExistence type="predicted"/>
<sequence>MPSSVSAVPPQNSATEASGIPSCGEIFVVQESLLTPYHNLLAAAARTPSVRTSPACRKIVESICSSSQSSAGGNGRRRPGIICLPPAGGESLSRQPWLYLMGTFDGYDETTLPKILKDFAVTVRTSSAEEEGKFTIRTSPDWRIWPTTKTQWVVVIPMTPESGKFPVEPWMCFGDHNLPYTMEASEIEKLDAYSKEMLRDFSYKLVRDHAYLTKVAIALRDHEAKYLSQKKRQYASNRKSFGLQRLTQGIKSMRFTDTTNTVSDRTSGKPSFSPKKTAASVYSRSSARVVVL</sequence>
<evidence type="ECO:0000256" key="1">
    <source>
        <dbReference type="SAM" id="MobiDB-lite"/>
    </source>
</evidence>
<feature type="region of interest" description="Disordered" evidence="1">
    <location>
        <begin position="257"/>
        <end position="277"/>
    </location>
</feature>
<name>A0A2H3E8R0_ARMGA</name>
<feature type="compositionally biased region" description="Polar residues" evidence="1">
    <location>
        <begin position="257"/>
        <end position="270"/>
    </location>
</feature>
<dbReference type="AlphaFoldDB" id="A0A2H3E8R0"/>
<reference evidence="3" key="1">
    <citation type="journal article" date="2017" name="Nat. Ecol. Evol.">
        <title>Genome expansion and lineage-specific genetic innovations in the forest pathogenic fungi Armillaria.</title>
        <authorList>
            <person name="Sipos G."/>
            <person name="Prasanna A.N."/>
            <person name="Walter M.C."/>
            <person name="O'Connor E."/>
            <person name="Balint B."/>
            <person name="Krizsan K."/>
            <person name="Kiss B."/>
            <person name="Hess J."/>
            <person name="Varga T."/>
            <person name="Slot J."/>
            <person name="Riley R."/>
            <person name="Boka B."/>
            <person name="Rigling D."/>
            <person name="Barry K."/>
            <person name="Lee J."/>
            <person name="Mihaltcheva S."/>
            <person name="LaButti K."/>
            <person name="Lipzen A."/>
            <person name="Waldron R."/>
            <person name="Moloney N.M."/>
            <person name="Sperisen C."/>
            <person name="Kredics L."/>
            <person name="Vagvoelgyi C."/>
            <person name="Patrignani A."/>
            <person name="Fitzpatrick D."/>
            <person name="Nagy I."/>
            <person name="Doyle S."/>
            <person name="Anderson J.B."/>
            <person name="Grigoriev I.V."/>
            <person name="Gueldener U."/>
            <person name="Muensterkoetter M."/>
            <person name="Nagy L.G."/>
        </authorList>
    </citation>
    <scope>NUCLEOTIDE SEQUENCE [LARGE SCALE GENOMIC DNA]</scope>
    <source>
        <strain evidence="3">Ar21-2</strain>
    </source>
</reference>
<gene>
    <name evidence="2" type="ORF">ARMGADRAFT_1058276</name>
</gene>
<evidence type="ECO:0000313" key="2">
    <source>
        <dbReference type="EMBL" id="PBL00103.1"/>
    </source>
</evidence>
<evidence type="ECO:0000313" key="3">
    <source>
        <dbReference type="Proteomes" id="UP000217790"/>
    </source>
</evidence>
<dbReference type="InParanoid" id="A0A2H3E8R0"/>
<dbReference type="OrthoDB" id="3007163at2759"/>
<dbReference type="Proteomes" id="UP000217790">
    <property type="component" value="Unassembled WGS sequence"/>
</dbReference>
<protein>
    <submittedName>
        <fullName evidence="2">Uncharacterized protein</fullName>
    </submittedName>
</protein>
<dbReference type="EMBL" id="KZ293646">
    <property type="protein sequence ID" value="PBL00103.1"/>
    <property type="molecule type" value="Genomic_DNA"/>
</dbReference>